<dbReference type="Pfam" id="PF09084">
    <property type="entry name" value="NMT1"/>
    <property type="match status" value="1"/>
</dbReference>
<reference evidence="2 3" key="1">
    <citation type="submission" date="2013-07" db="EMBL/GenBank/DDBJ databases">
        <title>Thioclava pacifica DSM 10166 Genome Sequencing.</title>
        <authorList>
            <person name="Lai Q."/>
            <person name="Shao Z."/>
        </authorList>
    </citation>
    <scope>NUCLEOTIDE SEQUENCE [LARGE SCALE GENOMIC DNA]</scope>
    <source>
        <strain evidence="2 3">DSM 10166</strain>
    </source>
</reference>
<evidence type="ECO:0000313" key="3">
    <source>
        <dbReference type="Proteomes" id="UP000027432"/>
    </source>
</evidence>
<dbReference type="PANTHER" id="PTHR30024:SF48">
    <property type="entry name" value="ABC TRANSPORTER SUBSTRATE-BINDING PROTEIN"/>
    <property type="match status" value="1"/>
</dbReference>
<proteinExistence type="predicted"/>
<organism evidence="2 3">
    <name type="scientific">Thioclava pacifica DSM 10166</name>
    <dbReference type="NCBI Taxonomy" id="1353537"/>
    <lineage>
        <taxon>Bacteria</taxon>
        <taxon>Pseudomonadati</taxon>
        <taxon>Pseudomonadota</taxon>
        <taxon>Alphaproteobacteria</taxon>
        <taxon>Rhodobacterales</taxon>
        <taxon>Paracoccaceae</taxon>
        <taxon>Thioclava</taxon>
    </lineage>
</organism>
<accession>A0A074J7G0</accession>
<sequence>MAFEGWARLAGAALVSVVMGLAGAGATVAGDLPVLKVAALEGGTVNWELDTIRHYGLDRANGFTLEVVPVAGKSGSDIMLQGGAVDAIVTDWFWVARMRAAGEDYRFIPYSKAVGGLMVKADSPAKRLADLKGKKIGIAGGPIDKSWLILRAYAQKSEGIDLAAETEQVFGAPPLIMKAALSGEVDGAINFWHFAAKMEAAGMVPLVTVSEAARELGLSPETPLLGYVLPGDLVDTRPELAQGLAVASRAAKEKLATDDAAFVRLRPIMRAGDDAQYAALVAGFRAGIPAPGPVDEDAADRMLRLMAELGGAKLVGGATSLPKGTFLSN</sequence>
<evidence type="ECO:0000259" key="1">
    <source>
        <dbReference type="Pfam" id="PF09084"/>
    </source>
</evidence>
<dbReference type="Proteomes" id="UP000027432">
    <property type="component" value="Unassembled WGS sequence"/>
</dbReference>
<dbReference type="STRING" id="1353537.TP2_10045"/>
<protein>
    <recommendedName>
        <fullName evidence="1">SsuA/THI5-like domain-containing protein</fullName>
    </recommendedName>
</protein>
<dbReference type="SUPFAM" id="SSF53850">
    <property type="entry name" value="Periplasmic binding protein-like II"/>
    <property type="match status" value="1"/>
</dbReference>
<name>A0A074J7G0_9RHOB</name>
<keyword evidence="3" id="KW-1185">Reference proteome</keyword>
<dbReference type="eggNOG" id="COG0715">
    <property type="taxonomic scope" value="Bacteria"/>
</dbReference>
<dbReference type="InterPro" id="IPR015168">
    <property type="entry name" value="SsuA/THI5"/>
</dbReference>
<dbReference type="PANTHER" id="PTHR30024">
    <property type="entry name" value="ALIPHATIC SULFONATES-BINDING PROTEIN-RELATED"/>
    <property type="match status" value="1"/>
</dbReference>
<dbReference type="Gene3D" id="3.40.190.10">
    <property type="entry name" value="Periplasmic binding protein-like II"/>
    <property type="match status" value="2"/>
</dbReference>
<comment type="caution">
    <text evidence="2">The sequence shown here is derived from an EMBL/GenBank/DDBJ whole genome shotgun (WGS) entry which is preliminary data.</text>
</comment>
<feature type="domain" description="SsuA/THI5-like" evidence="1">
    <location>
        <begin position="66"/>
        <end position="252"/>
    </location>
</feature>
<dbReference type="AlphaFoldDB" id="A0A074J7G0"/>
<dbReference type="EMBL" id="AUND01000034">
    <property type="protein sequence ID" value="KEO51810.1"/>
    <property type="molecule type" value="Genomic_DNA"/>
</dbReference>
<gene>
    <name evidence="2" type="ORF">TP2_10045</name>
</gene>
<evidence type="ECO:0000313" key="2">
    <source>
        <dbReference type="EMBL" id="KEO51810.1"/>
    </source>
</evidence>
<dbReference type="RefSeq" id="WP_038078129.1">
    <property type="nucleotide sequence ID" value="NZ_AUND01000034.1"/>
</dbReference>